<dbReference type="Proteomes" id="UP000622017">
    <property type="component" value="Unassembled WGS sequence"/>
</dbReference>
<dbReference type="PANTHER" id="PTHR22946:SF9">
    <property type="entry name" value="POLYKETIDE TRANSFERASE AF380"/>
    <property type="match status" value="1"/>
</dbReference>
<evidence type="ECO:0000259" key="3">
    <source>
        <dbReference type="Pfam" id="PF12697"/>
    </source>
</evidence>
<comment type="similarity">
    <text evidence="2">Belongs to the AB hydrolase superfamily. FUS2 hydrolase family.</text>
</comment>
<evidence type="ECO:0000313" key="4">
    <source>
        <dbReference type="EMBL" id="MBC6611812.1"/>
    </source>
</evidence>
<dbReference type="Gene3D" id="3.40.50.1820">
    <property type="entry name" value="alpha/beta hydrolase"/>
    <property type="match status" value="1"/>
</dbReference>
<dbReference type="Pfam" id="PF12697">
    <property type="entry name" value="Abhydrolase_6"/>
    <property type="match status" value="1"/>
</dbReference>
<sequence length="286" mass="31843">MASSVPISADFLLRSPNHTRPFAADARYLPTGQAKPVVVFVHGFKGFKDWGHFNVLADYFARQGFVFIKLNLSHNGVVVGGSGDLEDMEAFGHNNFSLELDDLGALLDALHTPGATPLPPTELDLTRLTLIGHSRGGGLVLLKAAEDTRVTAVVGWAAINDIDQRWSPDLMQRWQTDGVQYIDNARTGQRMPLYYQLAEDYQRNKTRLDIPTLVRTLRQPLLLLHGDQDETLPVQMAHDLQAWQPRAKLVVVPGANHVFGGRHPWEETTLPVDAQRIADETIAFLR</sequence>
<protein>
    <submittedName>
        <fullName evidence="4">Alpha/beta fold hydrolase</fullName>
    </submittedName>
</protein>
<dbReference type="InterPro" id="IPR050261">
    <property type="entry name" value="FrsA_esterase"/>
</dbReference>
<dbReference type="InterPro" id="IPR000073">
    <property type="entry name" value="AB_hydrolase_1"/>
</dbReference>
<dbReference type="SUPFAM" id="SSF53474">
    <property type="entry name" value="alpha/beta-Hydrolases"/>
    <property type="match status" value="1"/>
</dbReference>
<feature type="domain" description="AB hydrolase-1" evidence="3">
    <location>
        <begin position="38"/>
        <end position="267"/>
    </location>
</feature>
<keyword evidence="1 4" id="KW-0378">Hydrolase</keyword>
<gene>
    <name evidence="4" type="ORF">H8B15_12830</name>
</gene>
<evidence type="ECO:0000313" key="5">
    <source>
        <dbReference type="Proteomes" id="UP000622017"/>
    </source>
</evidence>
<organism evidence="4 5">
    <name type="scientific">Hymenobacter citatus</name>
    <dbReference type="NCBI Taxonomy" id="2763506"/>
    <lineage>
        <taxon>Bacteria</taxon>
        <taxon>Pseudomonadati</taxon>
        <taxon>Bacteroidota</taxon>
        <taxon>Cytophagia</taxon>
        <taxon>Cytophagales</taxon>
        <taxon>Hymenobacteraceae</taxon>
        <taxon>Hymenobacter</taxon>
    </lineage>
</organism>
<name>A0ABR7ML75_9BACT</name>
<accession>A0ABR7ML75</accession>
<dbReference type="InterPro" id="IPR029058">
    <property type="entry name" value="AB_hydrolase_fold"/>
</dbReference>
<dbReference type="GO" id="GO:0016787">
    <property type="term" value="F:hydrolase activity"/>
    <property type="evidence" value="ECO:0007669"/>
    <property type="project" value="UniProtKB-KW"/>
</dbReference>
<reference evidence="4 5" key="1">
    <citation type="submission" date="2020-08" db="EMBL/GenBank/DDBJ databases">
        <title>Hymenobacter sp.</title>
        <authorList>
            <person name="Kim M.K."/>
        </authorList>
    </citation>
    <scope>NUCLEOTIDE SEQUENCE [LARGE SCALE GENOMIC DNA]</scope>
    <source>
        <strain evidence="4 5">BT507</strain>
    </source>
</reference>
<proteinExistence type="inferred from homology"/>
<evidence type="ECO:0000256" key="2">
    <source>
        <dbReference type="ARBA" id="ARBA00038115"/>
    </source>
</evidence>
<dbReference type="EMBL" id="JACSCY010000009">
    <property type="protein sequence ID" value="MBC6611812.1"/>
    <property type="molecule type" value="Genomic_DNA"/>
</dbReference>
<comment type="caution">
    <text evidence="4">The sequence shown here is derived from an EMBL/GenBank/DDBJ whole genome shotgun (WGS) entry which is preliminary data.</text>
</comment>
<keyword evidence="5" id="KW-1185">Reference proteome</keyword>
<evidence type="ECO:0000256" key="1">
    <source>
        <dbReference type="ARBA" id="ARBA00022801"/>
    </source>
</evidence>
<dbReference type="PANTHER" id="PTHR22946">
    <property type="entry name" value="DIENELACTONE HYDROLASE DOMAIN-CONTAINING PROTEIN-RELATED"/>
    <property type="match status" value="1"/>
</dbReference>
<dbReference type="RefSeq" id="WP_187320082.1">
    <property type="nucleotide sequence ID" value="NZ_JACSCY010000009.1"/>
</dbReference>